<dbReference type="InterPro" id="IPR016159">
    <property type="entry name" value="Cullin_repeat-like_dom_sf"/>
</dbReference>
<dbReference type="Pfam" id="PF03081">
    <property type="entry name" value="Exo70_C"/>
    <property type="match status" value="1"/>
</dbReference>
<dbReference type="InterPro" id="IPR046364">
    <property type="entry name" value="Exo70_C"/>
</dbReference>
<comment type="similarity">
    <text evidence="1 3">Belongs to the EXO70 family.</text>
</comment>
<dbReference type="EMBL" id="LXQA010735359">
    <property type="protein sequence ID" value="MCI68367.1"/>
    <property type="molecule type" value="Genomic_DNA"/>
</dbReference>
<keyword evidence="2 3" id="KW-0813">Transport</keyword>
<dbReference type="AlphaFoldDB" id="A0A392U6E3"/>
<feature type="non-terminal residue" evidence="5">
    <location>
        <position position="1"/>
    </location>
</feature>
<evidence type="ECO:0000256" key="3">
    <source>
        <dbReference type="RuleBase" id="RU365026"/>
    </source>
</evidence>
<protein>
    <recommendedName>
        <fullName evidence="3">Exocyst subunit Exo70 family protein</fullName>
    </recommendedName>
</protein>
<evidence type="ECO:0000259" key="4">
    <source>
        <dbReference type="Pfam" id="PF03081"/>
    </source>
</evidence>
<evidence type="ECO:0000256" key="2">
    <source>
        <dbReference type="ARBA" id="ARBA00022448"/>
    </source>
</evidence>
<sequence>QELEDEIERWIKASNVALKIPSERRLCHRVFSGLSSSSAASDLSFMEVCRGSVIQLLNFADAVAI</sequence>
<keyword evidence="3" id="KW-0653">Protein transport</keyword>
<reference evidence="5 6" key="1">
    <citation type="journal article" date="2018" name="Front. Plant Sci.">
        <title>Red Clover (Trifolium pratense) and Zigzag Clover (T. medium) - A Picture of Genomic Similarities and Differences.</title>
        <authorList>
            <person name="Dluhosova J."/>
            <person name="Istvanek J."/>
            <person name="Nedelnik J."/>
            <person name="Repkova J."/>
        </authorList>
    </citation>
    <scope>NUCLEOTIDE SEQUENCE [LARGE SCALE GENOMIC DNA]</scope>
    <source>
        <strain evidence="6">cv. 10/8</strain>
        <tissue evidence="5">Leaf</tissue>
    </source>
</reference>
<proteinExistence type="inferred from homology"/>
<comment type="function">
    <text evidence="3">Component of the exocyst complex.</text>
</comment>
<dbReference type="GO" id="GO:0015031">
    <property type="term" value="P:protein transport"/>
    <property type="evidence" value="ECO:0007669"/>
    <property type="project" value="UniProtKB-KW"/>
</dbReference>
<keyword evidence="3" id="KW-0268">Exocytosis</keyword>
<organism evidence="5 6">
    <name type="scientific">Trifolium medium</name>
    <dbReference type="NCBI Taxonomy" id="97028"/>
    <lineage>
        <taxon>Eukaryota</taxon>
        <taxon>Viridiplantae</taxon>
        <taxon>Streptophyta</taxon>
        <taxon>Embryophyta</taxon>
        <taxon>Tracheophyta</taxon>
        <taxon>Spermatophyta</taxon>
        <taxon>Magnoliopsida</taxon>
        <taxon>eudicotyledons</taxon>
        <taxon>Gunneridae</taxon>
        <taxon>Pentapetalae</taxon>
        <taxon>rosids</taxon>
        <taxon>fabids</taxon>
        <taxon>Fabales</taxon>
        <taxon>Fabaceae</taxon>
        <taxon>Papilionoideae</taxon>
        <taxon>50 kb inversion clade</taxon>
        <taxon>NPAAA clade</taxon>
        <taxon>Hologalegina</taxon>
        <taxon>IRL clade</taxon>
        <taxon>Trifolieae</taxon>
        <taxon>Trifolium</taxon>
    </lineage>
</organism>
<dbReference type="PANTHER" id="PTHR12542">
    <property type="entry name" value="EXOCYST COMPLEX PROTEIN EXO70"/>
    <property type="match status" value="1"/>
</dbReference>
<dbReference type="PANTHER" id="PTHR12542:SF96">
    <property type="entry name" value="EXOCYST COMPLEX COMPONENT EXO70B1"/>
    <property type="match status" value="1"/>
</dbReference>
<dbReference type="InterPro" id="IPR004140">
    <property type="entry name" value="Exo70"/>
</dbReference>
<feature type="domain" description="Exocyst complex subunit Exo70 C-terminal" evidence="4">
    <location>
        <begin position="9"/>
        <end position="64"/>
    </location>
</feature>
<dbReference type="GO" id="GO:0006887">
    <property type="term" value="P:exocytosis"/>
    <property type="evidence" value="ECO:0007669"/>
    <property type="project" value="UniProtKB-KW"/>
</dbReference>
<dbReference type="SUPFAM" id="SSF74788">
    <property type="entry name" value="Cullin repeat-like"/>
    <property type="match status" value="1"/>
</dbReference>
<evidence type="ECO:0000256" key="1">
    <source>
        <dbReference type="ARBA" id="ARBA00006756"/>
    </source>
</evidence>
<name>A0A392U6E3_9FABA</name>
<accession>A0A392U6E3</accession>
<keyword evidence="6" id="KW-1185">Reference proteome</keyword>
<dbReference type="GO" id="GO:0005546">
    <property type="term" value="F:phosphatidylinositol-4,5-bisphosphate binding"/>
    <property type="evidence" value="ECO:0007669"/>
    <property type="project" value="InterPro"/>
</dbReference>
<evidence type="ECO:0000313" key="5">
    <source>
        <dbReference type="EMBL" id="MCI68367.1"/>
    </source>
</evidence>
<feature type="non-terminal residue" evidence="5">
    <location>
        <position position="65"/>
    </location>
</feature>
<dbReference type="Proteomes" id="UP000265520">
    <property type="component" value="Unassembled WGS sequence"/>
</dbReference>
<evidence type="ECO:0000313" key="6">
    <source>
        <dbReference type="Proteomes" id="UP000265520"/>
    </source>
</evidence>
<dbReference type="GO" id="GO:0000145">
    <property type="term" value="C:exocyst"/>
    <property type="evidence" value="ECO:0007669"/>
    <property type="project" value="InterPro"/>
</dbReference>
<comment type="caution">
    <text evidence="5">The sequence shown here is derived from an EMBL/GenBank/DDBJ whole genome shotgun (WGS) entry which is preliminary data.</text>
</comment>
<dbReference type="Gene3D" id="1.20.1280.170">
    <property type="entry name" value="Exocyst complex component Exo70"/>
    <property type="match status" value="1"/>
</dbReference>